<gene>
    <name evidence="9 13" type="primary">glpK</name>
    <name evidence="13" type="ORF">DBZ36_19640</name>
</gene>
<dbReference type="SUPFAM" id="SSF53067">
    <property type="entry name" value="Actin-like ATPase domain"/>
    <property type="match status" value="2"/>
</dbReference>
<dbReference type="PROSITE" id="PS00445">
    <property type="entry name" value="FGGY_KINASES_2"/>
    <property type="match status" value="1"/>
</dbReference>
<feature type="binding site" evidence="9">
    <location>
        <position position="136"/>
    </location>
    <ligand>
        <name>sn-glycerol 3-phosphate</name>
        <dbReference type="ChEBI" id="CHEBI:57597"/>
    </ligand>
</feature>
<dbReference type="CDD" id="cd07786">
    <property type="entry name" value="FGGY_EcGK_like"/>
    <property type="match status" value="1"/>
</dbReference>
<dbReference type="EMBL" id="RAQO01000012">
    <property type="protein sequence ID" value="RKF13272.1"/>
    <property type="molecule type" value="Genomic_DNA"/>
</dbReference>
<feature type="binding site" evidence="9">
    <location>
        <position position="247"/>
    </location>
    <ligand>
        <name>glycerol</name>
        <dbReference type="ChEBI" id="CHEBI:17754"/>
    </ligand>
</feature>
<evidence type="ECO:0000259" key="12">
    <source>
        <dbReference type="Pfam" id="PF02782"/>
    </source>
</evidence>
<evidence type="ECO:0000256" key="9">
    <source>
        <dbReference type="HAMAP-Rule" id="MF_00186"/>
    </source>
</evidence>
<comment type="catalytic activity">
    <reaction evidence="8 9">
        <text>glycerol + ATP = sn-glycerol 3-phosphate + ADP + H(+)</text>
        <dbReference type="Rhea" id="RHEA:21644"/>
        <dbReference type="ChEBI" id="CHEBI:15378"/>
        <dbReference type="ChEBI" id="CHEBI:17754"/>
        <dbReference type="ChEBI" id="CHEBI:30616"/>
        <dbReference type="ChEBI" id="CHEBI:57597"/>
        <dbReference type="ChEBI" id="CHEBI:456216"/>
        <dbReference type="EC" id="2.7.1.30"/>
    </reaction>
</comment>
<dbReference type="InterPro" id="IPR000577">
    <property type="entry name" value="Carb_kinase_FGGY"/>
</dbReference>
<dbReference type="FunFam" id="3.30.420.40:FF:000007">
    <property type="entry name" value="Glycerol kinase"/>
    <property type="match status" value="1"/>
</dbReference>
<feature type="binding site" evidence="9">
    <location>
        <position position="18"/>
    </location>
    <ligand>
        <name>ADP</name>
        <dbReference type="ChEBI" id="CHEBI:456216"/>
    </ligand>
</feature>
<dbReference type="PROSITE" id="PS00933">
    <property type="entry name" value="FGGY_KINASES_1"/>
    <property type="match status" value="1"/>
</dbReference>
<evidence type="ECO:0000256" key="3">
    <source>
        <dbReference type="ARBA" id="ARBA00022679"/>
    </source>
</evidence>
<feature type="domain" description="Carbohydrate kinase FGGY C-terminal" evidence="12">
    <location>
        <begin position="263"/>
        <end position="451"/>
    </location>
</feature>
<reference evidence="13 14" key="1">
    <citation type="submission" date="2018-09" db="EMBL/GenBank/DDBJ databases">
        <authorList>
            <person name="Wang Z."/>
        </authorList>
    </citation>
    <scope>NUCLEOTIDE SEQUENCE [LARGE SCALE GENOMIC DNA]</scope>
    <source>
        <strain evidence="13 14">ALS 81</strain>
    </source>
</reference>
<evidence type="ECO:0000256" key="7">
    <source>
        <dbReference type="ARBA" id="ARBA00022840"/>
    </source>
</evidence>
<feature type="binding site" evidence="9">
    <location>
        <position position="416"/>
    </location>
    <ligand>
        <name>ADP</name>
        <dbReference type="ChEBI" id="CHEBI:456216"/>
    </ligand>
</feature>
<feature type="binding site" evidence="9">
    <location>
        <position position="85"/>
    </location>
    <ligand>
        <name>sn-glycerol 3-phosphate</name>
        <dbReference type="ChEBI" id="CHEBI:57597"/>
    </ligand>
</feature>
<protein>
    <recommendedName>
        <fullName evidence="9">Glycerol kinase</fullName>
        <ecNumber evidence="9">2.7.1.30</ecNumber>
    </recommendedName>
    <alternativeName>
        <fullName evidence="9">ATP:glycerol 3-phosphotransferase</fullName>
    </alternativeName>
    <alternativeName>
        <fullName evidence="9">Glycerokinase</fullName>
        <shortName evidence="9">GK</shortName>
    </alternativeName>
</protein>
<dbReference type="OrthoDB" id="9805576at2"/>
<dbReference type="PANTHER" id="PTHR10196">
    <property type="entry name" value="SUGAR KINASE"/>
    <property type="match status" value="1"/>
</dbReference>
<feature type="binding site" evidence="9">
    <location>
        <position position="246"/>
    </location>
    <ligand>
        <name>sn-glycerol 3-phosphate</name>
        <dbReference type="ChEBI" id="CHEBI:57597"/>
    </ligand>
</feature>
<dbReference type="HAMAP" id="MF_00186">
    <property type="entry name" value="Glycerol_kin"/>
    <property type="match status" value="1"/>
</dbReference>
<comment type="caution">
    <text evidence="13">The sequence shown here is derived from an EMBL/GenBank/DDBJ whole genome shotgun (WGS) entry which is preliminary data.</text>
</comment>
<feature type="binding site" evidence="9">
    <location>
        <position position="14"/>
    </location>
    <ligand>
        <name>ATP</name>
        <dbReference type="ChEBI" id="CHEBI:30616"/>
    </ligand>
</feature>
<dbReference type="Gene3D" id="3.30.420.40">
    <property type="match status" value="2"/>
</dbReference>
<keyword evidence="5 9" id="KW-0418">Kinase</keyword>
<sequence length="500" mass="55203">MEKAQYVVALDQGTTSSRAIIFDKHANIAGTTQREFTQHFPKPGWVEHNPMEIWASQSAALTEVLAKTGIRSDQVAAIGITNQRETVIIWDKTTGQPVYNAIVWQCRRTTAICEQLLADGHEDYIRETTGLVLDAYFSGTKIKWILDNVEGVRERAENGDLLFGTVDTWLLWKLTNGRSHCTDYTNASRTMLFDIKTLQWDSKMLEILGIPASMLPEVRSCSEVYGQTNIGGKGGTRIPISGIAGDQQAALFGHQCLEKGMAKNTYGTGCFLLMNTGEELVRSKNGLITTIAFGLDGKVNYALEGSVFMGGAVIQWLRDELGLIRDVSDTGYFASRVDDCNGVYLVPAFVGLGAPYWDPYARGTMVGLSRGANRNHIIRAALEAIAYQSRDVLDAMANDAGIKLKQLRVDGGAVANDFLLQFQADIVNTPVERPSLIESTALGAAYLAGLAVGFWKNTDELASKASIDRVFEPNMENQQREHLYKGWQKAVKRSRDWESH</sequence>
<keyword evidence="7 9" id="KW-0067">ATP-binding</keyword>
<accession>A0A420E5Y3</accession>
<feature type="binding site" evidence="9">
    <location>
        <position position="246"/>
    </location>
    <ligand>
        <name>glycerol</name>
        <dbReference type="ChEBI" id="CHEBI:17754"/>
    </ligand>
</feature>
<evidence type="ECO:0000313" key="13">
    <source>
        <dbReference type="EMBL" id="RKF13272.1"/>
    </source>
</evidence>
<evidence type="ECO:0000256" key="10">
    <source>
        <dbReference type="RuleBase" id="RU003733"/>
    </source>
</evidence>
<dbReference type="Proteomes" id="UP000286482">
    <property type="component" value="Unassembled WGS sequence"/>
</dbReference>
<dbReference type="InterPro" id="IPR018483">
    <property type="entry name" value="Carb_kinase_FGGY_CS"/>
</dbReference>
<feature type="binding site" evidence="9">
    <location>
        <position position="268"/>
    </location>
    <ligand>
        <name>ADP</name>
        <dbReference type="ChEBI" id="CHEBI:456216"/>
    </ligand>
</feature>
<keyword evidence="3 9" id="KW-0808">Transferase</keyword>
<evidence type="ECO:0000256" key="4">
    <source>
        <dbReference type="ARBA" id="ARBA00022741"/>
    </source>
</evidence>
<dbReference type="EC" id="2.7.1.30" evidence="9"/>
<comment type="pathway">
    <text evidence="1 9">Polyol metabolism; glycerol degradation via glycerol kinase pathway; sn-glycerol 3-phosphate from glycerol: step 1/1.</text>
</comment>
<feature type="binding site" evidence="9">
    <location>
        <position position="85"/>
    </location>
    <ligand>
        <name>glycerol</name>
        <dbReference type="ChEBI" id="CHEBI:17754"/>
    </ligand>
</feature>
<dbReference type="InterPro" id="IPR018484">
    <property type="entry name" value="FGGY_N"/>
</dbReference>
<dbReference type="RefSeq" id="WP_120356685.1">
    <property type="nucleotide sequence ID" value="NZ_RAQO01000012.1"/>
</dbReference>
<dbReference type="GO" id="GO:0004370">
    <property type="term" value="F:glycerol kinase activity"/>
    <property type="evidence" value="ECO:0007669"/>
    <property type="project" value="UniProtKB-UniRule"/>
</dbReference>
<feature type="binding site" evidence="9">
    <location>
        <position position="15"/>
    </location>
    <ligand>
        <name>ATP</name>
        <dbReference type="ChEBI" id="CHEBI:30616"/>
    </ligand>
</feature>
<dbReference type="GO" id="GO:0005524">
    <property type="term" value="F:ATP binding"/>
    <property type="evidence" value="ECO:0007669"/>
    <property type="project" value="UniProtKB-UniRule"/>
</dbReference>
<proteinExistence type="inferred from homology"/>
<feature type="binding site" evidence="9">
    <location>
        <position position="84"/>
    </location>
    <ligand>
        <name>glycerol</name>
        <dbReference type="ChEBI" id="CHEBI:17754"/>
    </ligand>
</feature>
<organism evidence="13 14">
    <name type="scientific">Alginatibacterium sediminis</name>
    <dbReference type="NCBI Taxonomy" id="2164068"/>
    <lineage>
        <taxon>Bacteria</taxon>
        <taxon>Pseudomonadati</taxon>
        <taxon>Pseudomonadota</taxon>
        <taxon>Gammaproteobacteria</taxon>
        <taxon>Alteromonadales</taxon>
        <taxon>Alteromonadaceae</taxon>
        <taxon>Alginatibacterium</taxon>
    </lineage>
</organism>
<feature type="domain" description="Carbohydrate kinase FGGY N-terminal" evidence="11">
    <location>
        <begin position="6"/>
        <end position="253"/>
    </location>
</feature>
<feature type="binding site" evidence="9">
    <location>
        <position position="315"/>
    </location>
    <ligand>
        <name>ATP</name>
        <dbReference type="ChEBI" id="CHEBI:30616"/>
    </ligand>
</feature>
<keyword evidence="4 9" id="KW-0547">Nucleotide-binding</keyword>
<evidence type="ECO:0000256" key="6">
    <source>
        <dbReference type="ARBA" id="ARBA00022798"/>
    </source>
</evidence>
<dbReference type="InterPro" id="IPR043129">
    <property type="entry name" value="ATPase_NBD"/>
</dbReference>
<keyword evidence="6 9" id="KW-0319">Glycerol metabolism</keyword>
<feature type="binding site" evidence="9">
    <location>
        <position position="412"/>
    </location>
    <ligand>
        <name>ADP</name>
        <dbReference type="ChEBI" id="CHEBI:456216"/>
    </ligand>
</feature>
<feature type="binding site" evidence="9">
    <location>
        <position position="412"/>
    </location>
    <ligand>
        <name>ATP</name>
        <dbReference type="ChEBI" id="CHEBI:30616"/>
    </ligand>
</feature>
<dbReference type="Pfam" id="PF00370">
    <property type="entry name" value="FGGY_N"/>
    <property type="match status" value="1"/>
</dbReference>
<dbReference type="AlphaFoldDB" id="A0A420E5Y3"/>
<dbReference type="GO" id="GO:0019563">
    <property type="term" value="P:glycerol catabolic process"/>
    <property type="evidence" value="ECO:0007669"/>
    <property type="project" value="UniProtKB-UniRule"/>
</dbReference>
<evidence type="ECO:0000256" key="2">
    <source>
        <dbReference type="ARBA" id="ARBA00009156"/>
    </source>
</evidence>
<evidence type="ECO:0000256" key="5">
    <source>
        <dbReference type="ARBA" id="ARBA00022777"/>
    </source>
</evidence>
<evidence type="ECO:0000259" key="11">
    <source>
        <dbReference type="Pfam" id="PF00370"/>
    </source>
</evidence>
<keyword evidence="14" id="KW-1185">Reference proteome</keyword>
<dbReference type="GO" id="GO:0006072">
    <property type="term" value="P:glycerol-3-phosphate metabolic process"/>
    <property type="evidence" value="ECO:0007669"/>
    <property type="project" value="InterPro"/>
</dbReference>
<comment type="similarity">
    <text evidence="2 9 10">Belongs to the FGGY kinase family.</text>
</comment>
<evidence type="ECO:0000256" key="1">
    <source>
        <dbReference type="ARBA" id="ARBA00005190"/>
    </source>
</evidence>
<feature type="binding site" evidence="9">
    <location>
        <position position="311"/>
    </location>
    <ligand>
        <name>ATP</name>
        <dbReference type="ChEBI" id="CHEBI:30616"/>
    </ligand>
</feature>
<dbReference type="Pfam" id="PF02782">
    <property type="entry name" value="FGGY_C"/>
    <property type="match status" value="1"/>
</dbReference>
<dbReference type="PIRSF" id="PIRSF000538">
    <property type="entry name" value="GlpK"/>
    <property type="match status" value="1"/>
</dbReference>
<dbReference type="InterPro" id="IPR018485">
    <property type="entry name" value="FGGY_C"/>
</dbReference>
<feature type="binding site" evidence="9">
    <location>
        <position position="268"/>
    </location>
    <ligand>
        <name>ATP</name>
        <dbReference type="ChEBI" id="CHEBI:30616"/>
    </ligand>
</feature>
<dbReference type="PANTHER" id="PTHR10196:SF69">
    <property type="entry name" value="GLYCEROL KINASE"/>
    <property type="match status" value="1"/>
</dbReference>
<comment type="activity regulation">
    <text evidence="9">Inhibited by fructose 1,6-bisphosphate (FBP).</text>
</comment>
<dbReference type="UniPathway" id="UPA00618">
    <property type="reaction ID" value="UER00672"/>
</dbReference>
<feature type="binding site" evidence="9">
    <location>
        <position position="14"/>
    </location>
    <ligand>
        <name>ADP</name>
        <dbReference type="ChEBI" id="CHEBI:456216"/>
    </ligand>
</feature>
<evidence type="ECO:0000313" key="14">
    <source>
        <dbReference type="Proteomes" id="UP000286482"/>
    </source>
</evidence>
<feature type="binding site" evidence="9">
    <location>
        <position position="136"/>
    </location>
    <ligand>
        <name>glycerol</name>
        <dbReference type="ChEBI" id="CHEBI:17754"/>
    </ligand>
</feature>
<feature type="binding site" evidence="9">
    <location>
        <position position="14"/>
    </location>
    <ligand>
        <name>sn-glycerol 3-phosphate</name>
        <dbReference type="ChEBI" id="CHEBI:57597"/>
    </ligand>
</feature>
<comment type="function">
    <text evidence="9">Key enzyme in the regulation of glycerol uptake and metabolism. Catalyzes the phosphorylation of glycerol to yield sn-glycerol 3-phosphate.</text>
</comment>
<dbReference type="InterPro" id="IPR005999">
    <property type="entry name" value="Glycerol_kin"/>
</dbReference>
<feature type="binding site" evidence="9">
    <location>
        <position position="84"/>
    </location>
    <ligand>
        <name>sn-glycerol 3-phosphate</name>
        <dbReference type="ChEBI" id="CHEBI:57597"/>
    </ligand>
</feature>
<dbReference type="FunFam" id="3.30.420.40:FF:000008">
    <property type="entry name" value="Glycerol kinase"/>
    <property type="match status" value="1"/>
</dbReference>
<dbReference type="GO" id="GO:0005829">
    <property type="term" value="C:cytosol"/>
    <property type="evidence" value="ECO:0007669"/>
    <property type="project" value="UniProtKB-ARBA"/>
</dbReference>
<feature type="binding site" evidence="9">
    <location>
        <position position="311"/>
    </location>
    <ligand>
        <name>ADP</name>
        <dbReference type="ChEBI" id="CHEBI:456216"/>
    </ligand>
</feature>
<name>A0A420E5Y3_9ALTE</name>
<dbReference type="NCBIfam" id="NF000756">
    <property type="entry name" value="PRK00047.1"/>
    <property type="match status" value="1"/>
</dbReference>
<dbReference type="NCBIfam" id="TIGR01311">
    <property type="entry name" value="glycerol_kin"/>
    <property type="match status" value="1"/>
</dbReference>
<feature type="binding site" evidence="9">
    <location>
        <position position="16"/>
    </location>
    <ligand>
        <name>ATP</name>
        <dbReference type="ChEBI" id="CHEBI:30616"/>
    </ligand>
</feature>
<evidence type="ECO:0000256" key="8">
    <source>
        <dbReference type="ARBA" id="ARBA00052101"/>
    </source>
</evidence>